<protein>
    <submittedName>
        <fullName evidence="1">Uncharacterized protein</fullName>
    </submittedName>
</protein>
<dbReference type="EMBL" id="CM044708">
    <property type="protein sequence ID" value="KAI5647507.1"/>
    <property type="molecule type" value="Genomic_DNA"/>
</dbReference>
<organism evidence="1 2">
    <name type="scientific">Catharanthus roseus</name>
    <name type="common">Madagascar periwinkle</name>
    <name type="synonym">Vinca rosea</name>
    <dbReference type="NCBI Taxonomy" id="4058"/>
    <lineage>
        <taxon>Eukaryota</taxon>
        <taxon>Viridiplantae</taxon>
        <taxon>Streptophyta</taxon>
        <taxon>Embryophyta</taxon>
        <taxon>Tracheophyta</taxon>
        <taxon>Spermatophyta</taxon>
        <taxon>Magnoliopsida</taxon>
        <taxon>eudicotyledons</taxon>
        <taxon>Gunneridae</taxon>
        <taxon>Pentapetalae</taxon>
        <taxon>asterids</taxon>
        <taxon>lamiids</taxon>
        <taxon>Gentianales</taxon>
        <taxon>Apocynaceae</taxon>
        <taxon>Rauvolfioideae</taxon>
        <taxon>Vinceae</taxon>
        <taxon>Catharanthinae</taxon>
        <taxon>Catharanthus</taxon>
    </lineage>
</organism>
<proteinExistence type="predicted"/>
<accession>A0ACB9ZMS5</accession>
<evidence type="ECO:0000313" key="1">
    <source>
        <dbReference type="EMBL" id="KAI5647507.1"/>
    </source>
</evidence>
<evidence type="ECO:0000313" key="2">
    <source>
        <dbReference type="Proteomes" id="UP001060085"/>
    </source>
</evidence>
<comment type="caution">
    <text evidence="1">The sequence shown here is derived from an EMBL/GenBank/DDBJ whole genome shotgun (WGS) entry which is preliminary data.</text>
</comment>
<keyword evidence="2" id="KW-1185">Reference proteome</keyword>
<gene>
    <name evidence="1" type="ORF">M9H77_33512</name>
</gene>
<dbReference type="Proteomes" id="UP001060085">
    <property type="component" value="Linkage Group LG08"/>
</dbReference>
<reference evidence="2" key="1">
    <citation type="journal article" date="2023" name="Nat. Plants">
        <title>Single-cell RNA sequencing provides a high-resolution roadmap for understanding the multicellular compartmentation of specialized metabolism.</title>
        <authorList>
            <person name="Sun S."/>
            <person name="Shen X."/>
            <person name="Li Y."/>
            <person name="Li Y."/>
            <person name="Wang S."/>
            <person name="Li R."/>
            <person name="Zhang H."/>
            <person name="Shen G."/>
            <person name="Guo B."/>
            <person name="Wei J."/>
            <person name="Xu J."/>
            <person name="St-Pierre B."/>
            <person name="Chen S."/>
            <person name="Sun C."/>
        </authorList>
    </citation>
    <scope>NUCLEOTIDE SEQUENCE [LARGE SCALE GENOMIC DNA]</scope>
</reference>
<sequence>MWPVPMRPLISTTMALGEKWMDYQGINNWEGLLDPLDNKLRGEIIRYGHFVEAAYRSCDFEPSSSTYAKCRYSKRKLLINSGFLDSGYRVTKNLNATSGFQLPRWIEKAPAWMSTQSSWIGYVAICQDERVISRLGRRDVVIALRGTVTCLEWLENLCATLTPFPISSHNDSSFSSSSGPRVESGFLSLYTSKVAGKGAALATLTAYDIKETFKHSSSPLVTVISFGGPRVGNQSFRSHLEKQGTKILRIVNSDDLITKVPGFVIDNNEEDLTGPDSDSGLDSAYIANISNWIQKRVEDTQWVYADVGCELRLSSRNCPHLNGIDIATCHGLKTYLHLVNGFVSSNYPF</sequence>
<name>A0ACB9ZMS5_CATRO</name>